<feature type="chain" id="PRO_5019193950" evidence="1">
    <location>
        <begin position="34"/>
        <end position="248"/>
    </location>
</feature>
<evidence type="ECO:0000313" key="2">
    <source>
        <dbReference type="EMBL" id="VFK16974.1"/>
    </source>
</evidence>
<sequence>MLKKRVKKTPIKNTLVAMMMVGISGAVLSGAMAAGMGTDDPLLYKVNIDRLEYRKADGHDPLAWEADAWIGRDLHKFRLKTEGERVDGDVGEFETQFLYSRAIAPFWDLQLGWRRDIKPTPNRDWLTVGFEGIAPYRIETDVGLFLGESGRIGLRLDAEYEYLITQRLVLSPEIEVNFHGKNDAEVGIGSNLSDLEFGLSLGYEIRREFAPYIGVNWERKFGKTADFARDEGEDSNDVQIVTGIRAWF</sequence>
<dbReference type="EMBL" id="CAADFK010000107">
    <property type="protein sequence ID" value="VFK16974.1"/>
    <property type="molecule type" value="Genomic_DNA"/>
</dbReference>
<dbReference type="Pfam" id="PF05275">
    <property type="entry name" value="CopB"/>
    <property type="match status" value="1"/>
</dbReference>
<proteinExistence type="predicted"/>
<reference evidence="2" key="1">
    <citation type="submission" date="2019-02" db="EMBL/GenBank/DDBJ databases">
        <authorList>
            <person name="Gruber-Vodicka R. H."/>
            <person name="Seah K. B. B."/>
        </authorList>
    </citation>
    <scope>NUCLEOTIDE SEQUENCE</scope>
    <source>
        <strain evidence="2">BECK_S313</strain>
    </source>
</reference>
<feature type="signal peptide" evidence="1">
    <location>
        <begin position="1"/>
        <end position="33"/>
    </location>
</feature>
<organism evidence="2">
    <name type="scientific">Candidatus Kentrum sp. LPFa</name>
    <dbReference type="NCBI Taxonomy" id="2126335"/>
    <lineage>
        <taxon>Bacteria</taxon>
        <taxon>Pseudomonadati</taxon>
        <taxon>Pseudomonadota</taxon>
        <taxon>Gammaproteobacteria</taxon>
        <taxon>Candidatus Kentrum</taxon>
    </lineage>
</organism>
<dbReference type="InterPro" id="IPR007939">
    <property type="entry name" value="Cu-R_B_prcur"/>
</dbReference>
<protein>
    <submittedName>
        <fullName evidence="2">Copper resistance protein B</fullName>
    </submittedName>
</protein>
<dbReference type="GO" id="GO:0009279">
    <property type="term" value="C:cell outer membrane"/>
    <property type="evidence" value="ECO:0007669"/>
    <property type="project" value="InterPro"/>
</dbReference>
<dbReference type="GO" id="GO:0006878">
    <property type="term" value="P:intracellular copper ion homeostasis"/>
    <property type="evidence" value="ECO:0007669"/>
    <property type="project" value="InterPro"/>
</dbReference>
<dbReference type="GO" id="GO:0005507">
    <property type="term" value="F:copper ion binding"/>
    <property type="evidence" value="ECO:0007669"/>
    <property type="project" value="InterPro"/>
</dbReference>
<accession>A0A450WIW3</accession>
<gene>
    <name evidence="2" type="ORF">BECKLPF1236B_GA0070989_11075</name>
</gene>
<keyword evidence="1" id="KW-0732">Signal</keyword>
<dbReference type="AlphaFoldDB" id="A0A450WIW3"/>
<name>A0A450WIW3_9GAMM</name>
<evidence type="ECO:0000256" key="1">
    <source>
        <dbReference type="SAM" id="SignalP"/>
    </source>
</evidence>